<feature type="region of interest" description="Disordered" evidence="4">
    <location>
        <begin position="161"/>
        <end position="276"/>
    </location>
</feature>
<keyword evidence="3" id="KW-0539">Nucleus</keyword>
<feature type="compositionally biased region" description="Basic residues" evidence="4">
    <location>
        <begin position="51"/>
        <end position="60"/>
    </location>
</feature>
<feature type="region of interest" description="Disordered" evidence="4">
    <location>
        <begin position="311"/>
        <end position="405"/>
    </location>
</feature>
<feature type="compositionally biased region" description="Basic and acidic residues" evidence="4">
    <location>
        <begin position="332"/>
        <end position="354"/>
    </location>
</feature>
<feature type="compositionally biased region" description="Acidic residues" evidence="4">
    <location>
        <begin position="108"/>
        <end position="117"/>
    </location>
</feature>
<protein>
    <submittedName>
        <fullName evidence="7">SURF6-domain-containing protein</fullName>
    </submittedName>
</protein>
<evidence type="ECO:0000256" key="2">
    <source>
        <dbReference type="ARBA" id="ARBA00005904"/>
    </source>
</evidence>
<reference evidence="7 8" key="1">
    <citation type="journal article" date="2019" name="Nat. Ecol. Evol.">
        <title>Megaphylogeny resolves global patterns of mushroom evolution.</title>
        <authorList>
            <person name="Varga T."/>
            <person name="Krizsan K."/>
            <person name="Foldi C."/>
            <person name="Dima B."/>
            <person name="Sanchez-Garcia M."/>
            <person name="Sanchez-Ramirez S."/>
            <person name="Szollosi G.J."/>
            <person name="Szarkandi J.G."/>
            <person name="Papp V."/>
            <person name="Albert L."/>
            <person name="Andreopoulos W."/>
            <person name="Angelini C."/>
            <person name="Antonin V."/>
            <person name="Barry K.W."/>
            <person name="Bougher N.L."/>
            <person name="Buchanan P."/>
            <person name="Buyck B."/>
            <person name="Bense V."/>
            <person name="Catcheside P."/>
            <person name="Chovatia M."/>
            <person name="Cooper J."/>
            <person name="Damon W."/>
            <person name="Desjardin D."/>
            <person name="Finy P."/>
            <person name="Geml J."/>
            <person name="Haridas S."/>
            <person name="Hughes K."/>
            <person name="Justo A."/>
            <person name="Karasinski D."/>
            <person name="Kautmanova I."/>
            <person name="Kiss B."/>
            <person name="Kocsube S."/>
            <person name="Kotiranta H."/>
            <person name="LaButti K.M."/>
            <person name="Lechner B.E."/>
            <person name="Liimatainen K."/>
            <person name="Lipzen A."/>
            <person name="Lukacs Z."/>
            <person name="Mihaltcheva S."/>
            <person name="Morgado L.N."/>
            <person name="Niskanen T."/>
            <person name="Noordeloos M.E."/>
            <person name="Ohm R.A."/>
            <person name="Ortiz-Santana B."/>
            <person name="Ovrebo C."/>
            <person name="Racz N."/>
            <person name="Riley R."/>
            <person name="Savchenko A."/>
            <person name="Shiryaev A."/>
            <person name="Soop K."/>
            <person name="Spirin V."/>
            <person name="Szebenyi C."/>
            <person name="Tomsovsky M."/>
            <person name="Tulloss R.E."/>
            <person name="Uehling J."/>
            <person name="Grigoriev I.V."/>
            <person name="Vagvolgyi C."/>
            <person name="Papp T."/>
            <person name="Martin F.M."/>
            <person name="Miettinen O."/>
            <person name="Hibbett D.S."/>
            <person name="Nagy L.G."/>
        </authorList>
    </citation>
    <scope>NUCLEOTIDE SEQUENCE [LARGE SCALE GENOMIC DNA]</scope>
    <source>
        <strain evidence="7 8">OMC1185</strain>
    </source>
</reference>
<dbReference type="AlphaFoldDB" id="A0A5C3N4X9"/>
<comment type="subcellular location">
    <subcellularLocation>
        <location evidence="1">Nucleus</location>
    </subcellularLocation>
</comment>
<dbReference type="InterPro" id="IPR029190">
    <property type="entry name" value="Rrp14/SURF6_C"/>
</dbReference>
<dbReference type="GO" id="GO:0003677">
    <property type="term" value="F:DNA binding"/>
    <property type="evidence" value="ECO:0007669"/>
    <property type="project" value="TreeGrafter"/>
</dbReference>
<evidence type="ECO:0000313" key="8">
    <source>
        <dbReference type="Proteomes" id="UP000305948"/>
    </source>
</evidence>
<feature type="compositionally biased region" description="Basic and acidic residues" evidence="4">
    <location>
        <begin position="64"/>
        <end position="81"/>
    </location>
</feature>
<feature type="compositionally biased region" description="Basic and acidic residues" evidence="4">
    <location>
        <begin position="163"/>
        <end position="217"/>
    </location>
</feature>
<dbReference type="STRING" id="5364.A0A5C3N4X9"/>
<evidence type="ECO:0000313" key="7">
    <source>
        <dbReference type="EMBL" id="TFK52859.1"/>
    </source>
</evidence>
<dbReference type="EMBL" id="ML213508">
    <property type="protein sequence ID" value="TFK52859.1"/>
    <property type="molecule type" value="Genomic_DNA"/>
</dbReference>
<feature type="compositionally biased region" description="Basic and acidic residues" evidence="4">
    <location>
        <begin position="311"/>
        <end position="325"/>
    </location>
</feature>
<dbReference type="GO" id="GO:0003723">
    <property type="term" value="F:RNA binding"/>
    <property type="evidence" value="ECO:0007669"/>
    <property type="project" value="TreeGrafter"/>
</dbReference>
<dbReference type="Pfam" id="PF04935">
    <property type="entry name" value="SURF6"/>
    <property type="match status" value="1"/>
</dbReference>
<dbReference type="InterPro" id="IPR029188">
    <property type="entry name" value="Rrp14_N"/>
</dbReference>
<evidence type="ECO:0000256" key="3">
    <source>
        <dbReference type="ARBA" id="ARBA00023242"/>
    </source>
</evidence>
<dbReference type="GO" id="GO:0042273">
    <property type="term" value="P:ribosomal large subunit biogenesis"/>
    <property type="evidence" value="ECO:0007669"/>
    <property type="project" value="TreeGrafter"/>
</dbReference>
<dbReference type="PANTHER" id="PTHR14369:SF0">
    <property type="entry name" value="SURFEIT LOCUS PROTEIN 6"/>
    <property type="match status" value="1"/>
</dbReference>
<feature type="compositionally biased region" description="Polar residues" evidence="4">
    <location>
        <begin position="246"/>
        <end position="276"/>
    </location>
</feature>
<evidence type="ECO:0000256" key="4">
    <source>
        <dbReference type="SAM" id="MobiDB-lite"/>
    </source>
</evidence>
<dbReference type="Proteomes" id="UP000305948">
    <property type="component" value="Unassembled WGS sequence"/>
</dbReference>
<keyword evidence="8" id="KW-1185">Reference proteome</keyword>
<evidence type="ECO:0000259" key="5">
    <source>
        <dbReference type="Pfam" id="PF04935"/>
    </source>
</evidence>
<feature type="region of interest" description="Disordered" evidence="4">
    <location>
        <begin position="43"/>
        <end position="117"/>
    </location>
</feature>
<accession>A0A5C3N4X9</accession>
<dbReference type="GO" id="GO:0005730">
    <property type="term" value="C:nucleolus"/>
    <property type="evidence" value="ECO:0007669"/>
    <property type="project" value="TreeGrafter"/>
</dbReference>
<comment type="similarity">
    <text evidence="2">Belongs to the SURF6 family.</text>
</comment>
<feature type="domain" description="Ribosomal RNA-processing protein 14/surfeit locus protein 6 C-terminal" evidence="5">
    <location>
        <begin position="175"/>
        <end position="376"/>
    </location>
</feature>
<feature type="domain" description="Ribosomal RNA-processing protein 14 N-terminal" evidence="6">
    <location>
        <begin position="17"/>
        <end position="80"/>
    </location>
</feature>
<name>A0A5C3N4X9_9AGAM</name>
<proteinExistence type="inferred from homology"/>
<feature type="compositionally biased region" description="Basic residues" evidence="4">
    <location>
        <begin position="394"/>
        <end position="405"/>
    </location>
</feature>
<dbReference type="Pfam" id="PF15459">
    <property type="entry name" value="RRP14"/>
    <property type="match status" value="1"/>
</dbReference>
<gene>
    <name evidence="7" type="ORF">OE88DRAFT_1656503</name>
</gene>
<sequence>MSTPTAVPTPHDVLRSSLERHNDTFESLLKLIPAKYYIVEDETEEQAASKYQKHSKKTRAPKQAIKEMSKKAKREKLDPENNKTIVDIQNEAAQRQAKGKGKQRAESVEESADEEAMDVDTGNVIMGMETIAGDVRLVPMPQTGGIGELRQKLHARMAQLRKGKWEGGDQPSSKDELIEERRRQRALMRERRRKETKEKIRLEKEKKEKPGKDKGQDKGNQSKPAPLLVDQPSTSKAGPSRDPKDTLTNVTFSTVAGSSNISNKKLQHVKTTSDPKQALQQLEARKEKIAALPEEKRKAIEEKAKWEKAEARLEGVKVKDDEARLKKAAKRKDKEKTKSKKAWDERKKDVKDQMAARQKKRTDNLALRAERRKGGKGSAGKSKARPGFEGKSFGKSKKAGGSRKK</sequence>
<evidence type="ECO:0000256" key="1">
    <source>
        <dbReference type="ARBA" id="ARBA00004123"/>
    </source>
</evidence>
<dbReference type="GO" id="GO:0042274">
    <property type="term" value="P:ribosomal small subunit biogenesis"/>
    <property type="evidence" value="ECO:0007669"/>
    <property type="project" value="TreeGrafter"/>
</dbReference>
<dbReference type="OrthoDB" id="444809at2759"/>
<dbReference type="InterPro" id="IPR007019">
    <property type="entry name" value="SURF6"/>
</dbReference>
<dbReference type="PANTHER" id="PTHR14369">
    <property type="entry name" value="SURFEIT LOCUS PROTEIN 6"/>
    <property type="match status" value="1"/>
</dbReference>
<evidence type="ECO:0000259" key="6">
    <source>
        <dbReference type="Pfam" id="PF15459"/>
    </source>
</evidence>
<organism evidence="7 8">
    <name type="scientific">Heliocybe sulcata</name>
    <dbReference type="NCBI Taxonomy" id="5364"/>
    <lineage>
        <taxon>Eukaryota</taxon>
        <taxon>Fungi</taxon>
        <taxon>Dikarya</taxon>
        <taxon>Basidiomycota</taxon>
        <taxon>Agaricomycotina</taxon>
        <taxon>Agaricomycetes</taxon>
        <taxon>Gloeophyllales</taxon>
        <taxon>Gloeophyllaceae</taxon>
        <taxon>Heliocybe</taxon>
    </lineage>
</organism>